<comment type="caution">
    <text evidence="1">The sequence shown here is derived from an EMBL/GenBank/DDBJ whole genome shotgun (WGS) entry which is preliminary data.</text>
</comment>
<accession>A0A1F4SRQ4</accession>
<dbReference type="STRING" id="1802579.A2310_00830"/>
<gene>
    <name evidence="1" type="ORF">A2310_00830</name>
</gene>
<evidence type="ECO:0000313" key="1">
    <source>
        <dbReference type="EMBL" id="OGC23124.1"/>
    </source>
</evidence>
<evidence type="ECO:0000313" key="2">
    <source>
        <dbReference type="Proteomes" id="UP000178417"/>
    </source>
</evidence>
<dbReference type="AlphaFoldDB" id="A0A1F4SRQ4"/>
<proteinExistence type="predicted"/>
<dbReference type="Proteomes" id="UP000178417">
    <property type="component" value="Unassembled WGS sequence"/>
</dbReference>
<dbReference type="InterPro" id="IPR011004">
    <property type="entry name" value="Trimer_LpxA-like_sf"/>
</dbReference>
<dbReference type="Gene3D" id="2.160.10.10">
    <property type="entry name" value="Hexapeptide repeat proteins"/>
    <property type="match status" value="1"/>
</dbReference>
<protein>
    <submittedName>
        <fullName evidence="1">Uncharacterized protein</fullName>
    </submittedName>
</protein>
<organism evidence="1 2">
    <name type="scientific">candidate division WOR-1 bacterium RIFOXYB2_FULL_37_13</name>
    <dbReference type="NCBI Taxonomy" id="1802579"/>
    <lineage>
        <taxon>Bacteria</taxon>
        <taxon>Bacillati</taxon>
        <taxon>Saganbacteria</taxon>
    </lineage>
</organism>
<sequence>MTMNKVQFWGDRVPATRKRLFNLGSRLGIPGLSAICARDLALLNEGYLTSAQLATLANRNGFTIENPFSVKIHRSTIIERGVVIGNGVVISAPNCKIGTGTKISESEILQPTLIGKNNAIKGLTVENDKKLLSFGQITIGDLNLVTGHVSISDNTGEGIQIGNNNKLNPNLAVRTLFSGWLYIGNNCDLGGDGGGVISTSYNYGKSVGYPMFVGSLSTKRGAEALGGSAYGITPQIAMLALLRIGRPVDNEADLGNVLLQLFGREAPDSAIKFLEELKKSARKGELTFPPKHVAMFVGVVKPKGSAVVGSTGKTIEVRDGTRLQHSVAIGNADIYERTAISYSLVSGRIEREIKIVDQRTDEQNSIDPGYLNSWMENRKA</sequence>
<reference evidence="1 2" key="1">
    <citation type="journal article" date="2016" name="Nat. Commun.">
        <title>Thousands of microbial genomes shed light on interconnected biogeochemical processes in an aquifer system.</title>
        <authorList>
            <person name="Anantharaman K."/>
            <person name="Brown C.T."/>
            <person name="Hug L.A."/>
            <person name="Sharon I."/>
            <person name="Castelle C.J."/>
            <person name="Probst A.J."/>
            <person name="Thomas B.C."/>
            <person name="Singh A."/>
            <person name="Wilkins M.J."/>
            <person name="Karaoz U."/>
            <person name="Brodie E.L."/>
            <person name="Williams K.H."/>
            <person name="Hubbard S.S."/>
            <person name="Banfield J.F."/>
        </authorList>
    </citation>
    <scope>NUCLEOTIDE SEQUENCE [LARGE SCALE GENOMIC DNA]</scope>
</reference>
<name>A0A1F4SRQ4_UNCSA</name>
<dbReference type="EMBL" id="MEUB01000021">
    <property type="protein sequence ID" value="OGC23124.1"/>
    <property type="molecule type" value="Genomic_DNA"/>
</dbReference>
<dbReference type="SUPFAM" id="SSF51161">
    <property type="entry name" value="Trimeric LpxA-like enzymes"/>
    <property type="match status" value="1"/>
</dbReference>